<keyword evidence="7" id="KW-0133">Cell shape</keyword>
<keyword evidence="6 7" id="KW-0472">Membrane</keyword>
<dbReference type="Pfam" id="PF10555">
    <property type="entry name" value="MraY_sig1"/>
    <property type="match status" value="1"/>
</dbReference>
<reference evidence="10" key="1">
    <citation type="submission" date="2022-05" db="EMBL/GenBank/DDBJ databases">
        <title>Using nanopore sequencing to obtain complete genomes from saliva samples.</title>
        <authorList>
            <person name="Baker J.L."/>
        </authorList>
    </citation>
    <scope>NUCLEOTIDE SEQUENCE</scope>
    <source>
        <strain evidence="10">JCVI-JB-Ag32</strain>
    </source>
</reference>
<feature type="transmembrane region" description="Helical" evidence="7">
    <location>
        <begin position="235"/>
        <end position="252"/>
    </location>
</feature>
<evidence type="ECO:0000313" key="11">
    <source>
        <dbReference type="Proteomes" id="UP000830236"/>
    </source>
</evidence>
<dbReference type="PROSITE" id="PS01347">
    <property type="entry name" value="MRAY_1"/>
    <property type="match status" value="1"/>
</dbReference>
<dbReference type="InterPro" id="IPR000715">
    <property type="entry name" value="Glycosyl_transferase_4"/>
</dbReference>
<protein>
    <recommendedName>
        <fullName evidence="7 8">Phospho-N-acetylmuramoyl-pentapeptide-transferase</fullName>
        <ecNumber evidence="7 8">2.7.8.13</ecNumber>
    </recommendedName>
    <alternativeName>
        <fullName evidence="7">UDP-MurNAc-pentapeptide phosphotransferase</fullName>
    </alternativeName>
</protein>
<keyword evidence="3 7" id="KW-0808">Transferase</keyword>
<dbReference type="GO" id="GO:0009252">
    <property type="term" value="P:peptidoglycan biosynthetic process"/>
    <property type="evidence" value="ECO:0007669"/>
    <property type="project" value="UniProtKB-UniRule"/>
</dbReference>
<evidence type="ECO:0000256" key="3">
    <source>
        <dbReference type="ARBA" id="ARBA00022679"/>
    </source>
</evidence>
<comment type="function">
    <text evidence="7">Catalyzes the initial step of the lipid cycle reactions in the biosynthesis of the cell wall peptidoglycan: transfers peptidoglycan precursor phospho-MurNAc-pentapeptide from UDP-MurNAc-pentapeptide onto the lipid carrier undecaprenyl phosphate, yielding undecaprenyl-pyrophosphoryl-MurNAc-pentapeptide, known as lipid I.</text>
</comment>
<keyword evidence="7 9" id="KW-0460">Magnesium</keyword>
<dbReference type="GO" id="GO:0008963">
    <property type="term" value="F:phospho-N-acetylmuramoyl-pentapeptide-transferase activity"/>
    <property type="evidence" value="ECO:0007669"/>
    <property type="project" value="UniProtKB-UniRule"/>
</dbReference>
<keyword evidence="7" id="KW-0132">Cell division</keyword>
<dbReference type="InterPro" id="IPR003524">
    <property type="entry name" value="PNAcMuramoyl-5peptid_Trfase"/>
</dbReference>
<feature type="transmembrane region" description="Helical" evidence="7">
    <location>
        <begin position="156"/>
        <end position="179"/>
    </location>
</feature>
<gene>
    <name evidence="7 10" type="primary">mraY</name>
    <name evidence="10" type="ORF">M3I41_05425</name>
</gene>
<dbReference type="RefSeq" id="WP_021603191.1">
    <property type="nucleotide sequence ID" value="NZ_PNHV01000002.1"/>
</dbReference>
<keyword evidence="7" id="KW-1003">Cell membrane</keyword>
<proteinExistence type="inferred from homology"/>
<keyword evidence="7" id="KW-0573">Peptidoglycan synthesis</keyword>
<dbReference type="GO" id="GO:0005886">
    <property type="term" value="C:plasma membrane"/>
    <property type="evidence" value="ECO:0007669"/>
    <property type="project" value="UniProtKB-SubCell"/>
</dbReference>
<feature type="transmembrane region" description="Helical" evidence="7">
    <location>
        <begin position="116"/>
        <end position="134"/>
    </location>
</feature>
<evidence type="ECO:0000256" key="6">
    <source>
        <dbReference type="ARBA" id="ARBA00023136"/>
    </source>
</evidence>
<dbReference type="NCBIfam" id="TIGR00445">
    <property type="entry name" value="mraY"/>
    <property type="match status" value="1"/>
</dbReference>
<dbReference type="CDD" id="cd06852">
    <property type="entry name" value="GT_MraY"/>
    <property type="match status" value="1"/>
</dbReference>
<dbReference type="PANTHER" id="PTHR22926:SF5">
    <property type="entry name" value="PHOSPHO-N-ACETYLMURAMOYL-PENTAPEPTIDE-TRANSFERASE HOMOLOG"/>
    <property type="match status" value="1"/>
</dbReference>
<comment type="subcellular location">
    <subcellularLocation>
        <location evidence="7">Cell membrane</location>
        <topology evidence="7">Multi-pass membrane protein</topology>
    </subcellularLocation>
    <subcellularLocation>
        <location evidence="1">Membrane</location>
        <topology evidence="1">Multi-pass membrane protein</topology>
    </subcellularLocation>
</comment>
<dbReference type="Pfam" id="PF00953">
    <property type="entry name" value="Glycos_transf_4"/>
    <property type="match status" value="1"/>
</dbReference>
<dbReference type="Proteomes" id="UP000830236">
    <property type="component" value="Chromosome"/>
</dbReference>
<keyword evidence="7" id="KW-0131">Cell cycle</keyword>
<dbReference type="EMBL" id="CP097095">
    <property type="protein sequence ID" value="UQF79054.1"/>
    <property type="molecule type" value="Genomic_DNA"/>
</dbReference>
<comment type="pathway">
    <text evidence="7">Cell wall biogenesis; peptidoglycan biosynthesis.</text>
</comment>
<organism evidence="10 11">
    <name type="scientific">Actinomyces graevenitzii</name>
    <dbReference type="NCBI Taxonomy" id="55565"/>
    <lineage>
        <taxon>Bacteria</taxon>
        <taxon>Bacillati</taxon>
        <taxon>Actinomycetota</taxon>
        <taxon>Actinomycetes</taxon>
        <taxon>Actinomycetales</taxon>
        <taxon>Actinomycetaceae</taxon>
        <taxon>Actinomyces</taxon>
    </lineage>
</organism>
<dbReference type="GO" id="GO:0051301">
    <property type="term" value="P:cell division"/>
    <property type="evidence" value="ECO:0007669"/>
    <property type="project" value="UniProtKB-KW"/>
</dbReference>
<dbReference type="InterPro" id="IPR018480">
    <property type="entry name" value="PNAcMuramoyl-5peptid_Trfase_CS"/>
</dbReference>
<keyword evidence="7" id="KW-0961">Cell wall biogenesis/degradation</keyword>
<dbReference type="HAMAP" id="MF_00038">
    <property type="entry name" value="MraY"/>
    <property type="match status" value="1"/>
</dbReference>
<feature type="transmembrane region" description="Helical" evidence="7">
    <location>
        <begin position="52"/>
        <end position="71"/>
    </location>
</feature>
<evidence type="ECO:0000256" key="5">
    <source>
        <dbReference type="ARBA" id="ARBA00022989"/>
    </source>
</evidence>
<evidence type="ECO:0000256" key="2">
    <source>
        <dbReference type="ARBA" id="ARBA00005583"/>
    </source>
</evidence>
<comment type="catalytic activity">
    <reaction evidence="7">
        <text>UDP-N-acetyl-alpha-D-muramoyl-L-alanyl-gamma-D-glutamyl-meso-2,6-diaminopimeloyl-D-alanyl-D-alanine + di-trans,octa-cis-undecaprenyl phosphate = di-trans,octa-cis-undecaprenyl diphospho-N-acetyl-alpha-D-muramoyl-L-alanyl-D-glutamyl-meso-2,6-diaminopimeloyl-D-alanyl-D-alanine + UMP</text>
        <dbReference type="Rhea" id="RHEA:28386"/>
        <dbReference type="ChEBI" id="CHEBI:57865"/>
        <dbReference type="ChEBI" id="CHEBI:60392"/>
        <dbReference type="ChEBI" id="CHEBI:61386"/>
        <dbReference type="ChEBI" id="CHEBI:61387"/>
        <dbReference type="EC" id="2.7.8.13"/>
    </reaction>
</comment>
<feature type="transmembrane region" description="Helical" evidence="7">
    <location>
        <begin position="191"/>
        <end position="210"/>
    </location>
</feature>
<feature type="transmembrane region" description="Helical" evidence="7">
    <location>
        <begin position="6"/>
        <end position="26"/>
    </location>
</feature>
<evidence type="ECO:0000256" key="9">
    <source>
        <dbReference type="PIRSR" id="PIRSR600715-1"/>
    </source>
</evidence>
<evidence type="ECO:0000256" key="4">
    <source>
        <dbReference type="ARBA" id="ARBA00022692"/>
    </source>
</evidence>
<comment type="similarity">
    <text evidence="2 7">Belongs to the glycosyltransferase 4 family. MraY subfamily.</text>
</comment>
<dbReference type="EC" id="2.7.8.13" evidence="7 8"/>
<feature type="transmembrane region" description="Helical" evidence="7">
    <location>
        <begin position="284"/>
        <end position="307"/>
    </location>
</feature>
<dbReference type="AlphaFoldDB" id="A0A2N6V3C9"/>
<dbReference type="PANTHER" id="PTHR22926">
    <property type="entry name" value="PHOSPHO-N-ACETYLMURAMOYL-PENTAPEPTIDE-TRANSFERASE"/>
    <property type="match status" value="1"/>
</dbReference>
<sequence length="363" mass="39084">MVAYLVAAVVSLLVSITGTPLLIRILHKKQYGQFIRQDGPTSHFTKRGTPTMGGLVMIIATVLGYLAANLFDMRTPRASGLLLLFLIVGLGAIGFFDDYVKISHERSLGLKPMQKIIGQAFVGITFSVCCLFFANKAGITPGSTAISTVRDTGFDLAAWGTALGLVLFVLWCNFLITAWSNAVNLTDGMDGLAAGCSTIVFAGYTMIGIWQSNQSCQGGYAQALGCYEVRDPRDLTMIAISLMSACLGFLWWNAAPAKIFMGDTGSLALGGAVAGLSVLTRTEFLAVILGFLFLVEVMSDVIQVGYFKATHKRVFRMAPIHHHFEVGGMPEVTVVIRFWIVASMGVALGLGLFYAEWLAANHV</sequence>
<keyword evidence="4 7" id="KW-0812">Transmembrane</keyword>
<keyword evidence="5 7" id="KW-1133">Transmembrane helix</keyword>
<dbReference type="GO" id="GO:0008360">
    <property type="term" value="P:regulation of cell shape"/>
    <property type="evidence" value="ECO:0007669"/>
    <property type="project" value="UniProtKB-KW"/>
</dbReference>
<dbReference type="GO" id="GO:0071555">
    <property type="term" value="P:cell wall organization"/>
    <property type="evidence" value="ECO:0007669"/>
    <property type="project" value="UniProtKB-KW"/>
</dbReference>
<evidence type="ECO:0000256" key="1">
    <source>
        <dbReference type="ARBA" id="ARBA00004141"/>
    </source>
</evidence>
<keyword evidence="7 9" id="KW-0479">Metal-binding</keyword>
<feature type="binding site" evidence="9">
    <location>
        <position position="184"/>
    </location>
    <ligand>
        <name>Mg(2+)</name>
        <dbReference type="ChEBI" id="CHEBI:18420"/>
    </ligand>
</feature>
<feature type="transmembrane region" description="Helical" evidence="7">
    <location>
        <begin position="77"/>
        <end position="96"/>
    </location>
</feature>
<feature type="binding site" evidence="9">
    <location>
        <position position="263"/>
    </location>
    <ligand>
        <name>Mg(2+)</name>
        <dbReference type="ChEBI" id="CHEBI:18420"/>
    </ligand>
</feature>
<evidence type="ECO:0000256" key="8">
    <source>
        <dbReference type="NCBIfam" id="TIGR00445"/>
    </source>
</evidence>
<comment type="cofactor">
    <cofactor evidence="7 9">
        <name>Mg(2+)</name>
        <dbReference type="ChEBI" id="CHEBI:18420"/>
    </cofactor>
</comment>
<dbReference type="GO" id="GO:0046872">
    <property type="term" value="F:metal ion binding"/>
    <property type="evidence" value="ECO:0007669"/>
    <property type="project" value="UniProtKB-KW"/>
</dbReference>
<evidence type="ECO:0000313" key="10">
    <source>
        <dbReference type="EMBL" id="UQF79054.1"/>
    </source>
</evidence>
<evidence type="ECO:0000256" key="7">
    <source>
        <dbReference type="HAMAP-Rule" id="MF_00038"/>
    </source>
</evidence>
<dbReference type="PROSITE" id="PS01348">
    <property type="entry name" value="MRAY_2"/>
    <property type="match status" value="1"/>
</dbReference>
<name>A0A2N6V3C9_9ACTO</name>
<dbReference type="KEGG" id="agh:M3I41_05425"/>
<accession>A0A2N6V3C9</accession>
<feature type="transmembrane region" description="Helical" evidence="7">
    <location>
        <begin position="334"/>
        <end position="355"/>
    </location>
</feature>